<accession>A0A1V0M425</accession>
<geneLocation type="plasmid" evidence="5">
    <name>unnamed1</name>
</geneLocation>
<dbReference type="EC" id="2.1.1.45" evidence="1"/>
<protein>
    <recommendedName>
        <fullName evidence="1">thymidylate synthase</fullName>
        <ecNumber evidence="1">2.1.1.45</ecNumber>
    </recommendedName>
</protein>
<dbReference type="GO" id="GO:0006231">
    <property type="term" value="P:dTMP biosynthetic process"/>
    <property type="evidence" value="ECO:0007669"/>
    <property type="project" value="InterPro"/>
</dbReference>
<keyword evidence="2" id="KW-0489">Methyltransferase</keyword>
<evidence type="ECO:0000256" key="2">
    <source>
        <dbReference type="ARBA" id="ARBA00022603"/>
    </source>
</evidence>
<sequence>MNFPEQESLTSMSNLPLGNDESFRSVVEMVASDGFDSSHNRTGVSTTGLCFISSFYRLDGGIVPMISGKAVNKKPLIVELEWYLRGETNIKFLSNNGVKIWDQWADENGDLGPVYGKQWRKWRDTRVVTSEQYELIKDRGYTIEGTLTDGRLAITREIDQLQRIVDNLRHDPENRRSIMSAWNVGELEDMNLPPCHFAFGVWSRGLDPVNRLTMAFHIGINHIDHDIDSKYANFALAIKPVMENNNDNYDRFMSGLTHEWLDHHQIPRRVLNTGMVQRSVDVFVGMPFNIAGYGILTHYLAHITDHMAGNFTHFGFDVHLYNNHEDGVAKYLEREDISESNPTVSFPESWKELSDFNWQGIEIHGYKSHPWIKVPVAK</sequence>
<evidence type="ECO:0000313" key="7">
    <source>
        <dbReference type="Proteomes" id="UP000225433"/>
    </source>
</evidence>
<dbReference type="GO" id="GO:0004799">
    <property type="term" value="F:thymidylate synthase activity"/>
    <property type="evidence" value="ECO:0007669"/>
    <property type="project" value="UniProtKB-EC"/>
</dbReference>
<dbReference type="Gene3D" id="3.30.572.10">
    <property type="entry name" value="Thymidylate synthase/dCMP hydroxymethylase domain"/>
    <property type="match status" value="1"/>
</dbReference>
<keyword evidence="3" id="KW-0808">Transferase</keyword>
<dbReference type="SUPFAM" id="SSF55831">
    <property type="entry name" value="Thymidylate synthase/dCMP hydroxymethylase"/>
    <property type="match status" value="1"/>
</dbReference>
<dbReference type="CDD" id="cd00351">
    <property type="entry name" value="TS_Pyrimidine_HMase"/>
    <property type="match status" value="1"/>
</dbReference>
<reference evidence="5" key="1">
    <citation type="journal article" date="2017" name="J. Invertebr. Pathol.">
        <title>Identification and bacterial characteristics of Xenorhabdus hominickii ANU101 from an entomopathogenic nematode, Steinernema monticolum.</title>
        <authorList>
            <person name="Park Y."/>
            <person name="Kang S."/>
            <person name="Sadekuzzaman M."/>
            <person name="Kim H."/>
            <person name="Jung J.K."/>
            <person name="Kim Y."/>
        </authorList>
    </citation>
    <scope>NUCLEOTIDE SEQUENCE</scope>
    <source>
        <strain evidence="5">ANU101</strain>
        <plasmid evidence="5">unnamed1</plasmid>
    </source>
</reference>
<evidence type="ECO:0000313" key="6">
    <source>
        <dbReference type="EMBL" id="PHM52329.1"/>
    </source>
</evidence>
<proteinExistence type="predicted"/>
<dbReference type="GO" id="GO:0032259">
    <property type="term" value="P:methylation"/>
    <property type="evidence" value="ECO:0007669"/>
    <property type="project" value="UniProtKB-KW"/>
</dbReference>
<dbReference type="GO" id="GO:0005829">
    <property type="term" value="C:cytosol"/>
    <property type="evidence" value="ECO:0007669"/>
    <property type="project" value="TreeGrafter"/>
</dbReference>
<dbReference type="EMBL" id="KX517798">
    <property type="protein sequence ID" value="ARD69615.1"/>
    <property type="molecule type" value="Genomic_DNA"/>
</dbReference>
<evidence type="ECO:0000256" key="3">
    <source>
        <dbReference type="ARBA" id="ARBA00022679"/>
    </source>
</evidence>
<evidence type="ECO:0000313" key="5">
    <source>
        <dbReference type="EMBL" id="ARD69615.1"/>
    </source>
</evidence>
<evidence type="ECO:0000256" key="1">
    <source>
        <dbReference type="ARBA" id="ARBA00011947"/>
    </source>
</evidence>
<reference evidence="6 7" key="2">
    <citation type="journal article" date="2017" name="Nat. Microbiol.">
        <title>Natural product diversity associated with the nematode symbionts Photorhabdus and Xenorhabdus.</title>
        <authorList>
            <person name="Tobias N.J."/>
            <person name="Wolff H."/>
            <person name="Djahanschiri B."/>
            <person name="Grundmann F."/>
            <person name="Kronenwerth M."/>
            <person name="Shi Y.M."/>
            <person name="Simonyi S."/>
            <person name="Grun P."/>
            <person name="Shapiro-Ilan D."/>
            <person name="Pidot S.J."/>
            <person name="Stinear T.P."/>
            <person name="Ebersberger I."/>
            <person name="Bode H.B."/>
        </authorList>
    </citation>
    <scope>NUCLEOTIDE SEQUENCE [LARGE SCALE GENOMIC DNA]</scope>
    <source>
        <strain evidence="6 7">DSM 17903</strain>
    </source>
</reference>
<dbReference type="InterPro" id="IPR000398">
    <property type="entry name" value="Thymidylate_synthase"/>
</dbReference>
<dbReference type="InterPro" id="IPR023451">
    <property type="entry name" value="Thymidate_synth/dCMP_Mease_dom"/>
</dbReference>
<dbReference type="EMBL" id="NJAI01000009">
    <property type="protein sequence ID" value="PHM52329.1"/>
    <property type="molecule type" value="Genomic_DNA"/>
</dbReference>
<dbReference type="PRINTS" id="PR00108">
    <property type="entry name" value="THYMDSNTHASE"/>
</dbReference>
<dbReference type="PANTHER" id="PTHR11548:SF1">
    <property type="entry name" value="THYMIDYLATE SYNTHASE 1"/>
    <property type="match status" value="1"/>
</dbReference>
<organism evidence="5">
    <name type="scientific">Xenorhabdus hominickii</name>
    <dbReference type="NCBI Taxonomy" id="351679"/>
    <lineage>
        <taxon>Bacteria</taxon>
        <taxon>Pseudomonadati</taxon>
        <taxon>Pseudomonadota</taxon>
        <taxon>Gammaproteobacteria</taxon>
        <taxon>Enterobacterales</taxon>
        <taxon>Morganellaceae</taxon>
        <taxon>Xenorhabdus</taxon>
    </lineage>
</organism>
<dbReference type="Pfam" id="PF00303">
    <property type="entry name" value="Thymidylat_synt"/>
    <property type="match status" value="2"/>
</dbReference>
<dbReference type="AlphaFoldDB" id="A0A1V0M425"/>
<gene>
    <name evidence="6" type="ORF">Xhom_04406</name>
</gene>
<dbReference type="Proteomes" id="UP000225433">
    <property type="component" value="Unassembled WGS sequence"/>
</dbReference>
<dbReference type="PANTHER" id="PTHR11548">
    <property type="entry name" value="THYMIDYLATE SYNTHASE 1"/>
    <property type="match status" value="1"/>
</dbReference>
<dbReference type="InterPro" id="IPR036926">
    <property type="entry name" value="Thymidate_synth/dCMP_Mease_sf"/>
</dbReference>
<feature type="domain" description="Thymidylate synthase/dCMP hydroxymethylase" evidence="4">
    <location>
        <begin position="23"/>
        <end position="202"/>
    </location>
</feature>
<feature type="domain" description="Thymidylate synthase/dCMP hydroxymethylase" evidence="4">
    <location>
        <begin position="269"/>
        <end position="377"/>
    </location>
</feature>
<name>A0A1V0M425_XENHO</name>
<evidence type="ECO:0000259" key="4">
    <source>
        <dbReference type="Pfam" id="PF00303"/>
    </source>
</evidence>
<dbReference type="InterPro" id="IPR045097">
    <property type="entry name" value="Thymidate_synth/dCMP_Mease"/>
</dbReference>
<keyword evidence="5" id="KW-0614">Plasmid</keyword>